<keyword evidence="1" id="KW-0812">Transmembrane</keyword>
<dbReference type="Proteomes" id="UP000196355">
    <property type="component" value="Unassembled WGS sequence"/>
</dbReference>
<organism evidence="2 3">
    <name type="scientific">Chryseobacterium mucoviscidosis</name>
    <dbReference type="NCBI Taxonomy" id="1945581"/>
    <lineage>
        <taxon>Bacteria</taxon>
        <taxon>Pseudomonadati</taxon>
        <taxon>Bacteroidota</taxon>
        <taxon>Flavobacteriia</taxon>
        <taxon>Flavobacteriales</taxon>
        <taxon>Weeksellaceae</taxon>
        <taxon>Chryseobacterium group</taxon>
        <taxon>Chryseobacterium</taxon>
    </lineage>
</organism>
<protein>
    <submittedName>
        <fullName evidence="2">Uncharacterized protein</fullName>
    </submittedName>
</protein>
<dbReference type="AlphaFoldDB" id="A0A202BWI2"/>
<name>A0A202BWI2_9FLAO</name>
<comment type="caution">
    <text evidence="2">The sequence shown here is derived from an EMBL/GenBank/DDBJ whole genome shotgun (WGS) entry which is preliminary data.</text>
</comment>
<reference evidence="3" key="1">
    <citation type="submission" date="2017-02" db="EMBL/GenBank/DDBJ databases">
        <authorList>
            <person name="Tetz G."/>
            <person name="Tetz V."/>
        </authorList>
    </citation>
    <scope>NUCLEOTIDE SEQUENCE [LARGE SCALE GENOMIC DNA]</scope>
    <source>
        <strain evidence="3">VT16-26</strain>
    </source>
</reference>
<keyword evidence="1" id="KW-0472">Membrane</keyword>
<dbReference type="RefSeq" id="WP_087711283.1">
    <property type="nucleotide sequence ID" value="NZ_MVAG01000128.1"/>
</dbReference>
<accession>A0A202BWI2</accession>
<dbReference type="EMBL" id="MVAG01000128">
    <property type="protein sequence ID" value="OVE55843.1"/>
    <property type="molecule type" value="Genomic_DNA"/>
</dbReference>
<keyword evidence="3" id="KW-1185">Reference proteome</keyword>
<proteinExistence type="predicted"/>
<evidence type="ECO:0000256" key="1">
    <source>
        <dbReference type="SAM" id="Phobius"/>
    </source>
</evidence>
<evidence type="ECO:0000313" key="3">
    <source>
        <dbReference type="Proteomes" id="UP000196355"/>
    </source>
</evidence>
<gene>
    <name evidence="2" type="ORF">B0E34_16650</name>
</gene>
<keyword evidence="1" id="KW-1133">Transmembrane helix</keyword>
<feature type="transmembrane region" description="Helical" evidence="1">
    <location>
        <begin position="108"/>
        <end position="130"/>
    </location>
</feature>
<evidence type="ECO:0000313" key="2">
    <source>
        <dbReference type="EMBL" id="OVE55843.1"/>
    </source>
</evidence>
<sequence>MENENKGSHSNGMELLEKVIKSNLDNIEQNVKLRFEIDDLKTSLNEVQFGLKDSNLISDEILTSFKLENIKRKEFLNSIPVKIETVLSQETIDYYEGFHEKIKIIKRFAWAGIVILIFAVLMMIVSVNFANNFYRESIKSKSEIREEIMKEIADKGQNIYDENEIKILNENTSVMQKWMKKYPKEAEKFQRFKDGYDAREDTMP</sequence>